<feature type="domain" description="Putative Flp pilus-assembly TadG-like N-terminal" evidence="1">
    <location>
        <begin position="9"/>
        <end position="54"/>
    </location>
</feature>
<protein>
    <submittedName>
        <fullName evidence="2">Secretion/DNA translocation related TadE-like protein</fullName>
    </submittedName>
</protein>
<dbReference type="NCBIfam" id="TIGR03816">
    <property type="entry name" value="tadE_like_DECH"/>
    <property type="match status" value="1"/>
</dbReference>
<dbReference type="InterPro" id="IPR021202">
    <property type="entry name" value="Rv3654c-like"/>
</dbReference>
<dbReference type="Pfam" id="PF13400">
    <property type="entry name" value="Tad"/>
    <property type="match status" value="1"/>
</dbReference>
<evidence type="ECO:0000313" key="2">
    <source>
        <dbReference type="EMBL" id="MBA2891364.1"/>
    </source>
</evidence>
<name>A0A7W0CHQ0_9ACTN</name>
<reference evidence="2 3" key="1">
    <citation type="submission" date="2020-07" db="EMBL/GenBank/DDBJ databases">
        <title>Genomic Encyclopedia of Type Strains, Phase IV (KMG-IV): sequencing the most valuable type-strain genomes for metagenomic binning, comparative biology and taxonomic classification.</title>
        <authorList>
            <person name="Goeker M."/>
        </authorList>
    </citation>
    <scope>NUCLEOTIDE SEQUENCE [LARGE SCALE GENOMIC DNA]</scope>
    <source>
        <strain evidence="2 3">DSM 45533</strain>
    </source>
</reference>
<dbReference type="Proteomes" id="UP000530928">
    <property type="component" value="Unassembled WGS sequence"/>
</dbReference>
<proteinExistence type="predicted"/>
<dbReference type="InterPro" id="IPR028087">
    <property type="entry name" value="Tad_N"/>
</dbReference>
<dbReference type="AlphaFoldDB" id="A0A7W0CHQ0"/>
<sequence length="123" mass="12601">MSPPTADRGSATLWSVALMALLMIAATAITTVGAAHVARHRAQTSADLSALAAAKLAIADPDEACRAAKRIAEANRAALTNCALAAEMVDVDTAVRITLPAIGERIITAHARAGPTRIGPLRP</sequence>
<evidence type="ECO:0000259" key="1">
    <source>
        <dbReference type="Pfam" id="PF13400"/>
    </source>
</evidence>
<comment type="caution">
    <text evidence="2">The sequence shown here is derived from an EMBL/GenBank/DDBJ whole genome shotgun (WGS) entry which is preliminary data.</text>
</comment>
<dbReference type="RefSeq" id="WP_181610169.1">
    <property type="nucleotide sequence ID" value="NZ_BAABAM010000002.1"/>
</dbReference>
<accession>A0A7W0CHQ0</accession>
<organism evidence="2 3">
    <name type="scientific">Nonomuraea soli</name>
    <dbReference type="NCBI Taxonomy" id="1032476"/>
    <lineage>
        <taxon>Bacteria</taxon>
        <taxon>Bacillati</taxon>
        <taxon>Actinomycetota</taxon>
        <taxon>Actinomycetes</taxon>
        <taxon>Streptosporangiales</taxon>
        <taxon>Streptosporangiaceae</taxon>
        <taxon>Nonomuraea</taxon>
    </lineage>
</organism>
<dbReference type="EMBL" id="JACDUR010000003">
    <property type="protein sequence ID" value="MBA2891364.1"/>
    <property type="molecule type" value="Genomic_DNA"/>
</dbReference>
<keyword evidence="3" id="KW-1185">Reference proteome</keyword>
<evidence type="ECO:0000313" key="3">
    <source>
        <dbReference type="Proteomes" id="UP000530928"/>
    </source>
</evidence>
<gene>
    <name evidence="2" type="ORF">HNR30_002705</name>
</gene>